<protein>
    <submittedName>
        <fullName evidence="2">Uncharacterized protein</fullName>
    </submittedName>
</protein>
<accession>A0ABR6MJW0</accession>
<sequence length="319" mass="31866">MAPRGAEIFQDLRRFRSLGGDRGGGLAGAEPCLGAGVRGGGGRSGRRLRMGVLGLLRRLVGPVDGRAGCRLPCSGRGLGGDCGVGPVGLSGRRGRSAQLGLATTGIRPRRGSGVRSGFGLAGGDGLVAGPGRGRGGVLHRVGGPGVGSLLDRSGRRGYGRPVGGLLCGHGTRVSGWCRASRRGLGRAHPVGRRRAGTLAGPVLRRRGPSRPLATARCSRATRTLYSGSGRAESGRSRRGRAGRGCGGLGRAGVGCVGGGRARRGCVRSGGVERGHSGRGCAGSGRAGRGRCGCGCARSGHTGNSRTGDGWTGNSRTGDG</sequence>
<evidence type="ECO:0000313" key="3">
    <source>
        <dbReference type="Proteomes" id="UP000618986"/>
    </source>
</evidence>
<evidence type="ECO:0000313" key="2">
    <source>
        <dbReference type="EMBL" id="MBB5115369.1"/>
    </source>
</evidence>
<name>A0ABR6MJW0_MICEC</name>
<gene>
    <name evidence="2" type="ORF">FHU28_005208</name>
</gene>
<dbReference type="Proteomes" id="UP000618986">
    <property type="component" value="Unassembled WGS sequence"/>
</dbReference>
<evidence type="ECO:0000256" key="1">
    <source>
        <dbReference type="SAM" id="MobiDB-lite"/>
    </source>
</evidence>
<dbReference type="EMBL" id="JACHJC010000001">
    <property type="protein sequence ID" value="MBB5115369.1"/>
    <property type="molecule type" value="Genomic_DNA"/>
</dbReference>
<feature type="region of interest" description="Disordered" evidence="1">
    <location>
        <begin position="224"/>
        <end position="243"/>
    </location>
</feature>
<keyword evidence="3" id="KW-1185">Reference proteome</keyword>
<feature type="compositionally biased region" description="Polar residues" evidence="1">
    <location>
        <begin position="301"/>
        <end position="319"/>
    </location>
</feature>
<comment type="caution">
    <text evidence="2">The sequence shown here is derived from an EMBL/GenBank/DDBJ whole genome shotgun (WGS) entry which is preliminary data.</text>
</comment>
<reference evidence="2 3" key="1">
    <citation type="submission" date="2020-08" db="EMBL/GenBank/DDBJ databases">
        <title>Sequencing the genomes of 1000 actinobacteria strains.</title>
        <authorList>
            <person name="Klenk H.-P."/>
        </authorList>
    </citation>
    <scope>NUCLEOTIDE SEQUENCE [LARGE SCALE GENOMIC DNA]</scope>
    <source>
        <strain evidence="2 3">DSM 43036</strain>
    </source>
</reference>
<feature type="region of interest" description="Disordered" evidence="1">
    <location>
        <begin position="300"/>
        <end position="319"/>
    </location>
</feature>
<organism evidence="2 3">
    <name type="scientific">Micromonospora echinospora</name>
    <name type="common">Micromonospora purpurea</name>
    <dbReference type="NCBI Taxonomy" id="1877"/>
    <lineage>
        <taxon>Bacteria</taxon>
        <taxon>Bacillati</taxon>
        <taxon>Actinomycetota</taxon>
        <taxon>Actinomycetes</taxon>
        <taxon>Micromonosporales</taxon>
        <taxon>Micromonosporaceae</taxon>
        <taxon>Micromonospora</taxon>
    </lineage>
</organism>
<proteinExistence type="predicted"/>